<proteinExistence type="predicted"/>
<dbReference type="RefSeq" id="WP_097071391.1">
    <property type="nucleotide sequence ID" value="NZ_OBMT01000019.1"/>
</dbReference>
<feature type="transmembrane region" description="Helical" evidence="1">
    <location>
        <begin position="90"/>
        <end position="109"/>
    </location>
</feature>
<dbReference type="AlphaFoldDB" id="A0A285TEQ2"/>
<sequence length="409" mass="45197">MPNILWLLVSLGLAGLFFRWRSPLVVLAPVLFTSSLTSPFFEEGAISINLIMLSWMVCFIVLAVYFKGRRIRIDNFDEVRANYARMTQRAAILLVVALALLLLVISFWIQQAGVEQFSSAKRTTDNGVWFNVSNTIFNLFRQYMVIVLALFRFRLRNPHVLMALLVLIASVLVGYLSSSRGLFIFPLVLVFFVRMVRMRSSNQRLKILTTFFVIGMIGTALMAAISAERAGVGSLAEGFTILGEQLNNSATGYGLAPEKDRIVWDYSQGGGIPVVQVLLLGGFYGLIPRAFWPGKPEFVGTGPLAGAYVFRGQNYVDQGAGIPISFPSEIALAFGSAWFLPGFLATVLVVILVAEILRPFPLLTFALLSFLSGIVAHGLPKSQVELIVNALTLLLITRIVGFRFVQRKS</sequence>
<organism evidence="2 3">
    <name type="scientific">Rhodobacter maris</name>
    <dbReference type="NCBI Taxonomy" id="446682"/>
    <lineage>
        <taxon>Bacteria</taxon>
        <taxon>Pseudomonadati</taxon>
        <taxon>Pseudomonadota</taxon>
        <taxon>Alphaproteobacteria</taxon>
        <taxon>Rhodobacterales</taxon>
        <taxon>Rhodobacter group</taxon>
        <taxon>Rhodobacter</taxon>
    </lineage>
</organism>
<dbReference type="Proteomes" id="UP000219111">
    <property type="component" value="Unassembled WGS sequence"/>
</dbReference>
<keyword evidence="1" id="KW-1133">Transmembrane helix</keyword>
<gene>
    <name evidence="2" type="ORF">SAMN05877831_11933</name>
</gene>
<evidence type="ECO:0000256" key="1">
    <source>
        <dbReference type="SAM" id="Phobius"/>
    </source>
</evidence>
<protein>
    <submittedName>
        <fullName evidence="2">Uncharacterized protein</fullName>
    </submittedName>
</protein>
<keyword evidence="1" id="KW-0812">Transmembrane</keyword>
<evidence type="ECO:0000313" key="2">
    <source>
        <dbReference type="EMBL" id="SOC20417.1"/>
    </source>
</evidence>
<accession>A0A285TEQ2</accession>
<feature type="transmembrane region" description="Helical" evidence="1">
    <location>
        <begin position="360"/>
        <end position="380"/>
    </location>
</feature>
<keyword evidence="1" id="KW-0472">Membrane</keyword>
<feature type="transmembrane region" description="Helical" evidence="1">
    <location>
        <begin position="45"/>
        <end position="66"/>
    </location>
</feature>
<feature type="transmembrane region" description="Helical" evidence="1">
    <location>
        <begin position="205"/>
        <end position="225"/>
    </location>
</feature>
<evidence type="ECO:0000313" key="3">
    <source>
        <dbReference type="Proteomes" id="UP000219111"/>
    </source>
</evidence>
<keyword evidence="3" id="KW-1185">Reference proteome</keyword>
<dbReference type="EMBL" id="OBMT01000019">
    <property type="protein sequence ID" value="SOC20417.1"/>
    <property type="molecule type" value="Genomic_DNA"/>
</dbReference>
<feature type="transmembrane region" description="Helical" evidence="1">
    <location>
        <begin position="330"/>
        <end position="353"/>
    </location>
</feature>
<reference evidence="3" key="1">
    <citation type="submission" date="2017-08" db="EMBL/GenBank/DDBJ databases">
        <authorList>
            <person name="Varghese N."/>
            <person name="Submissions S."/>
        </authorList>
    </citation>
    <scope>NUCLEOTIDE SEQUENCE [LARGE SCALE GENOMIC DNA]</scope>
    <source>
        <strain evidence="3">JA276</strain>
    </source>
</reference>
<feature type="transmembrane region" description="Helical" evidence="1">
    <location>
        <begin position="158"/>
        <end position="176"/>
    </location>
</feature>
<feature type="transmembrane region" description="Helical" evidence="1">
    <location>
        <begin position="129"/>
        <end position="151"/>
    </location>
</feature>
<name>A0A285TEQ2_9RHOB</name>
<feature type="transmembrane region" description="Helical" evidence="1">
    <location>
        <begin position="386"/>
        <end position="405"/>
    </location>
</feature>
<feature type="transmembrane region" description="Helical" evidence="1">
    <location>
        <begin position="182"/>
        <end position="198"/>
    </location>
</feature>